<gene>
    <name evidence="1" type="ORF">T03_11426</name>
</gene>
<evidence type="ECO:0000313" key="1">
    <source>
        <dbReference type="EMBL" id="KRY45433.1"/>
    </source>
</evidence>
<reference evidence="1 2" key="1">
    <citation type="submission" date="2015-01" db="EMBL/GenBank/DDBJ databases">
        <title>Evolution of Trichinella species and genotypes.</title>
        <authorList>
            <person name="Korhonen P.K."/>
            <person name="Edoardo P."/>
            <person name="Giuseppe L.R."/>
            <person name="Gasser R.B."/>
        </authorList>
    </citation>
    <scope>NUCLEOTIDE SEQUENCE [LARGE SCALE GENOMIC DNA]</scope>
    <source>
        <strain evidence="1">ISS120</strain>
    </source>
</reference>
<protein>
    <submittedName>
        <fullName evidence="1">Uncharacterized protein</fullName>
    </submittedName>
</protein>
<dbReference type="EMBL" id="JYDI01000362">
    <property type="protein sequence ID" value="KRY45433.1"/>
    <property type="molecule type" value="Genomic_DNA"/>
</dbReference>
<dbReference type="Proteomes" id="UP000054653">
    <property type="component" value="Unassembled WGS sequence"/>
</dbReference>
<sequence length="62" mass="7235">MFLSFLFTRFTPSRVCPLSCSSTAYALPKYDHICISKNRHKPIYKGRCHTHKCTNHNDKYGL</sequence>
<organism evidence="1 2">
    <name type="scientific">Trichinella britovi</name>
    <name type="common">Parasitic roundworm</name>
    <dbReference type="NCBI Taxonomy" id="45882"/>
    <lineage>
        <taxon>Eukaryota</taxon>
        <taxon>Metazoa</taxon>
        <taxon>Ecdysozoa</taxon>
        <taxon>Nematoda</taxon>
        <taxon>Enoplea</taxon>
        <taxon>Dorylaimia</taxon>
        <taxon>Trichinellida</taxon>
        <taxon>Trichinellidae</taxon>
        <taxon>Trichinella</taxon>
    </lineage>
</organism>
<name>A0A0V1C809_TRIBR</name>
<comment type="caution">
    <text evidence="1">The sequence shown here is derived from an EMBL/GenBank/DDBJ whole genome shotgun (WGS) entry which is preliminary data.</text>
</comment>
<dbReference type="AlphaFoldDB" id="A0A0V1C809"/>
<keyword evidence="2" id="KW-1185">Reference proteome</keyword>
<accession>A0A0V1C809</accession>
<proteinExistence type="predicted"/>
<evidence type="ECO:0000313" key="2">
    <source>
        <dbReference type="Proteomes" id="UP000054653"/>
    </source>
</evidence>